<dbReference type="Pfam" id="PF00072">
    <property type="entry name" value="Response_reg"/>
    <property type="match status" value="1"/>
</dbReference>
<dbReference type="PROSITE" id="PS50930">
    <property type="entry name" value="HTH_LYTTR"/>
    <property type="match status" value="1"/>
</dbReference>
<dbReference type="Gene3D" id="2.40.50.1020">
    <property type="entry name" value="LytTr DNA-binding domain"/>
    <property type="match status" value="1"/>
</dbReference>
<evidence type="ECO:0000313" key="4">
    <source>
        <dbReference type="EMBL" id="MEM0575453.1"/>
    </source>
</evidence>
<dbReference type="InterPro" id="IPR007492">
    <property type="entry name" value="LytTR_DNA-bd_dom"/>
</dbReference>
<organism evidence="4 5">
    <name type="scientific">Flavobacterium polysaccharolyticum</name>
    <dbReference type="NCBI Taxonomy" id="3133148"/>
    <lineage>
        <taxon>Bacteria</taxon>
        <taxon>Pseudomonadati</taxon>
        <taxon>Bacteroidota</taxon>
        <taxon>Flavobacteriia</taxon>
        <taxon>Flavobacteriales</taxon>
        <taxon>Flavobacteriaceae</taxon>
        <taxon>Flavobacterium</taxon>
    </lineage>
</organism>
<reference evidence="4 5" key="1">
    <citation type="submission" date="2024-03" db="EMBL/GenBank/DDBJ databases">
        <title>Two novel species of the genus Flavobacterium exhibiting potentially degradation of complex polysaccharides.</title>
        <authorList>
            <person name="Lian X."/>
        </authorList>
    </citation>
    <scope>NUCLEOTIDE SEQUENCE [LARGE SCALE GENOMIC DNA]</scope>
    <source>
        <strain evidence="4 5">N6</strain>
    </source>
</reference>
<dbReference type="InterPro" id="IPR046947">
    <property type="entry name" value="LytR-like"/>
</dbReference>
<keyword evidence="1" id="KW-0597">Phosphoprotein</keyword>
<sequence length="246" mass="28301">MIKTIIIDDEKHCIITLEHLLKQNKNVMVVATTQDSTKAKALIEEHKPDLVFLDIEMPKMNGFDVITQFYPVPFKVIFTTAYDQYALKALRLNALDYLLKPIDEEEIAIALDKFKNKEIAITTEQVQNLHLFTNGKLQDTIALSTQEGLLFVKIDNIMYLEASSNYTMIVMQDKSKHLASKTLATFEDVLQDNTLFFRSHKSHIVNLKFIKQYIRGDGGELIMLDGKNIPLSRTKKQDFLDLFTRV</sequence>
<feature type="domain" description="HTH LytTR-type" evidence="3">
    <location>
        <begin position="141"/>
        <end position="245"/>
    </location>
</feature>
<dbReference type="PROSITE" id="PS50110">
    <property type="entry name" value="RESPONSE_REGULATORY"/>
    <property type="match status" value="1"/>
</dbReference>
<dbReference type="GO" id="GO:0003677">
    <property type="term" value="F:DNA binding"/>
    <property type="evidence" value="ECO:0007669"/>
    <property type="project" value="UniProtKB-KW"/>
</dbReference>
<evidence type="ECO:0000259" key="3">
    <source>
        <dbReference type="PROSITE" id="PS50930"/>
    </source>
</evidence>
<name>A0ABU9NJF7_9FLAO</name>
<dbReference type="SUPFAM" id="SSF52172">
    <property type="entry name" value="CheY-like"/>
    <property type="match status" value="1"/>
</dbReference>
<gene>
    <name evidence="4" type="ORF">WFZ86_03000</name>
</gene>
<protein>
    <submittedName>
        <fullName evidence="4">LytTR family DNA-binding domain-containing protein</fullName>
    </submittedName>
</protein>
<dbReference type="InterPro" id="IPR001789">
    <property type="entry name" value="Sig_transdc_resp-reg_receiver"/>
</dbReference>
<keyword evidence="4" id="KW-0238">DNA-binding</keyword>
<dbReference type="PANTHER" id="PTHR37299:SF1">
    <property type="entry name" value="STAGE 0 SPORULATION PROTEIN A HOMOLOG"/>
    <property type="match status" value="1"/>
</dbReference>
<dbReference type="EMBL" id="JBCGDP010000002">
    <property type="protein sequence ID" value="MEM0575453.1"/>
    <property type="molecule type" value="Genomic_DNA"/>
</dbReference>
<feature type="modified residue" description="4-aspartylphosphate" evidence="1">
    <location>
        <position position="54"/>
    </location>
</feature>
<dbReference type="PANTHER" id="PTHR37299">
    <property type="entry name" value="TRANSCRIPTIONAL REGULATOR-RELATED"/>
    <property type="match status" value="1"/>
</dbReference>
<comment type="caution">
    <text evidence="4">The sequence shown here is derived from an EMBL/GenBank/DDBJ whole genome shotgun (WGS) entry which is preliminary data.</text>
</comment>
<dbReference type="SMART" id="SM00850">
    <property type="entry name" value="LytTR"/>
    <property type="match status" value="1"/>
</dbReference>
<evidence type="ECO:0000259" key="2">
    <source>
        <dbReference type="PROSITE" id="PS50110"/>
    </source>
</evidence>
<dbReference type="RefSeq" id="WP_342690543.1">
    <property type="nucleotide sequence ID" value="NZ_JBCGDP010000002.1"/>
</dbReference>
<proteinExistence type="predicted"/>
<dbReference type="SMART" id="SM00448">
    <property type="entry name" value="REC"/>
    <property type="match status" value="1"/>
</dbReference>
<dbReference type="InterPro" id="IPR011006">
    <property type="entry name" value="CheY-like_superfamily"/>
</dbReference>
<dbReference type="Gene3D" id="3.40.50.2300">
    <property type="match status" value="1"/>
</dbReference>
<evidence type="ECO:0000256" key="1">
    <source>
        <dbReference type="PROSITE-ProRule" id="PRU00169"/>
    </source>
</evidence>
<accession>A0ABU9NJF7</accession>
<dbReference type="Pfam" id="PF04397">
    <property type="entry name" value="LytTR"/>
    <property type="match status" value="1"/>
</dbReference>
<keyword evidence="5" id="KW-1185">Reference proteome</keyword>
<evidence type="ECO:0000313" key="5">
    <source>
        <dbReference type="Proteomes" id="UP001468798"/>
    </source>
</evidence>
<feature type="domain" description="Response regulatory" evidence="2">
    <location>
        <begin position="3"/>
        <end position="115"/>
    </location>
</feature>
<dbReference type="Proteomes" id="UP001468798">
    <property type="component" value="Unassembled WGS sequence"/>
</dbReference>